<dbReference type="AlphaFoldDB" id="Q173I2"/>
<keyword evidence="3" id="KW-0677">Repeat</keyword>
<dbReference type="OMA" id="YKTNQWS"/>
<reference evidence="6" key="3">
    <citation type="submission" date="2012-09" db="EMBL/GenBank/DDBJ databases">
        <authorList>
            <consortium name="VectorBase"/>
        </authorList>
    </citation>
    <scope>NUCLEOTIDE SEQUENCE</scope>
    <source>
        <strain evidence="6">Liverpool</strain>
    </source>
</reference>
<dbReference type="VEuPathDB" id="VectorBase:AAEL019763"/>
<evidence type="ECO:0000256" key="1">
    <source>
        <dbReference type="ARBA" id="ARBA00013699"/>
    </source>
</evidence>
<dbReference type="UniPathway" id="UPA00143"/>
<name>Q173I2_AEDAE</name>
<dbReference type="Pfam" id="PF00651">
    <property type="entry name" value="BTB"/>
    <property type="match status" value="1"/>
</dbReference>
<dbReference type="SMART" id="SM00612">
    <property type="entry name" value="Kelch"/>
    <property type="match status" value="6"/>
</dbReference>
<dbReference type="PaxDb" id="7159-AAEL007144-PA"/>
<feature type="non-terminal residue" evidence="6">
    <location>
        <position position="1"/>
    </location>
</feature>
<dbReference type="eggNOG" id="KOG1072">
    <property type="taxonomic scope" value="Eukaryota"/>
</dbReference>
<evidence type="ECO:0000259" key="5">
    <source>
        <dbReference type="PROSITE" id="PS50097"/>
    </source>
</evidence>
<dbReference type="GO" id="GO:0003779">
    <property type="term" value="F:actin binding"/>
    <property type="evidence" value="ECO:0007669"/>
    <property type="project" value="UniProtKB-KW"/>
</dbReference>
<dbReference type="Pfam" id="PF07707">
    <property type="entry name" value="BACK"/>
    <property type="match status" value="1"/>
</dbReference>
<gene>
    <name evidence="6" type="ORF">AaeL_AAEL007144</name>
</gene>
<dbReference type="Gene3D" id="1.25.40.420">
    <property type="match status" value="1"/>
</dbReference>
<reference evidence="6" key="2">
    <citation type="journal article" date="2007" name="Science">
        <title>Genome sequence of Aedes aegypti, a major arbovirus vector.</title>
        <authorList>
            <person name="Nene V."/>
            <person name="Wortman J.R."/>
            <person name="Lawson D."/>
            <person name="Haas B."/>
            <person name="Kodira C."/>
            <person name="Tu Z.J."/>
            <person name="Loftus B."/>
            <person name="Xi Z."/>
            <person name="Megy K."/>
            <person name="Grabherr M."/>
            <person name="Ren Q."/>
            <person name="Zdobnov E.M."/>
            <person name="Lobo N.F."/>
            <person name="Campbell K.S."/>
            <person name="Brown S.E."/>
            <person name="Bonaldo M.F."/>
            <person name="Zhu J."/>
            <person name="Sinkins S.P."/>
            <person name="Hogenkamp D.G."/>
            <person name="Amedeo P."/>
            <person name="Arensburger P."/>
            <person name="Atkinson P.W."/>
            <person name="Bidwell S."/>
            <person name="Biedler J."/>
            <person name="Birney E."/>
            <person name="Bruggner R.V."/>
            <person name="Costas J."/>
            <person name="Coy M.R."/>
            <person name="Crabtree J."/>
            <person name="Crawford M."/>
            <person name="Debruyn B."/>
            <person name="Decaprio D."/>
            <person name="Eiglmeier K."/>
            <person name="Eisenstadt E."/>
            <person name="El-Dorry H."/>
            <person name="Gelbart W.M."/>
            <person name="Gomes S.L."/>
            <person name="Hammond M."/>
            <person name="Hannick L.I."/>
            <person name="Hogan J.R."/>
            <person name="Holmes M.H."/>
            <person name="Jaffe D."/>
            <person name="Johnston J.S."/>
            <person name="Kennedy R.C."/>
            <person name="Koo H."/>
            <person name="Kravitz S."/>
            <person name="Kriventseva E.V."/>
            <person name="Kulp D."/>
            <person name="Labutti K."/>
            <person name="Lee E."/>
            <person name="Li S."/>
            <person name="Lovin D.D."/>
            <person name="Mao C."/>
            <person name="Mauceli E."/>
            <person name="Menck C.F."/>
            <person name="Miller J.R."/>
            <person name="Montgomery P."/>
            <person name="Mori A."/>
            <person name="Nascimento A.L."/>
            <person name="Naveira H.F."/>
            <person name="Nusbaum C."/>
            <person name="O'leary S."/>
            <person name="Orvis J."/>
            <person name="Pertea M."/>
            <person name="Quesneville H."/>
            <person name="Reidenbach K.R."/>
            <person name="Rogers Y.H."/>
            <person name="Roth C.W."/>
            <person name="Schneider J.R."/>
            <person name="Schatz M."/>
            <person name="Shumway M."/>
            <person name="Stanke M."/>
            <person name="Stinson E.O."/>
            <person name="Tubio J.M."/>
            <person name="Vanzee J.P."/>
            <person name="Verjovski-Almeida S."/>
            <person name="Werner D."/>
            <person name="White O."/>
            <person name="Wyder S."/>
            <person name="Zeng Q."/>
            <person name="Zhao Q."/>
            <person name="Zhao Y."/>
            <person name="Hill C.A."/>
            <person name="Raikhel A.S."/>
            <person name="Soares M.B."/>
            <person name="Knudson D.L."/>
            <person name="Lee N.H."/>
            <person name="Galagan J."/>
            <person name="Salzberg S.L."/>
            <person name="Paulsen I.T."/>
            <person name="Dimopoulos G."/>
            <person name="Collins F.H."/>
            <person name="Birren B."/>
            <person name="Fraser-Liggett C.M."/>
            <person name="Severson D.W."/>
        </authorList>
    </citation>
    <scope>NUCLEOTIDE SEQUENCE [LARGE SCALE GENOMIC DNA]</scope>
    <source>
        <strain evidence="6">Liverpool</strain>
    </source>
</reference>
<evidence type="ECO:0000256" key="4">
    <source>
        <dbReference type="ARBA" id="ARBA00043912"/>
    </source>
</evidence>
<accession>Q173I2</accession>
<dbReference type="InterPro" id="IPR017096">
    <property type="entry name" value="BTB-kelch_protein"/>
</dbReference>
<dbReference type="InterPro" id="IPR000210">
    <property type="entry name" value="BTB/POZ_dom"/>
</dbReference>
<dbReference type="SUPFAM" id="SSF54695">
    <property type="entry name" value="POZ domain"/>
    <property type="match status" value="1"/>
</dbReference>
<dbReference type="STRING" id="7159.Q173I2"/>
<proteinExistence type="predicted"/>
<dbReference type="InterPro" id="IPR015915">
    <property type="entry name" value="Kelch-typ_b-propeller"/>
</dbReference>
<evidence type="ECO:0000313" key="7">
    <source>
        <dbReference type="Proteomes" id="UP000682892"/>
    </source>
</evidence>
<keyword evidence="2" id="KW-0880">Kelch repeat</keyword>
<organism evidence="6 7">
    <name type="scientific">Aedes aegypti</name>
    <name type="common">Yellowfever mosquito</name>
    <name type="synonym">Culex aegypti</name>
    <dbReference type="NCBI Taxonomy" id="7159"/>
    <lineage>
        <taxon>Eukaryota</taxon>
        <taxon>Metazoa</taxon>
        <taxon>Ecdysozoa</taxon>
        <taxon>Arthropoda</taxon>
        <taxon>Hexapoda</taxon>
        <taxon>Insecta</taxon>
        <taxon>Pterygota</taxon>
        <taxon>Neoptera</taxon>
        <taxon>Endopterygota</taxon>
        <taxon>Diptera</taxon>
        <taxon>Nematocera</taxon>
        <taxon>Culicoidea</taxon>
        <taxon>Culicidae</taxon>
        <taxon>Culicinae</taxon>
        <taxon>Aedini</taxon>
        <taxon>Aedes</taxon>
        <taxon>Stegomyia</taxon>
    </lineage>
</organism>
<dbReference type="PhylomeDB" id="Q173I2"/>
<evidence type="ECO:0000256" key="2">
    <source>
        <dbReference type="ARBA" id="ARBA00022441"/>
    </source>
</evidence>
<evidence type="ECO:0000256" key="3">
    <source>
        <dbReference type="ARBA" id="ARBA00022737"/>
    </source>
</evidence>
<dbReference type="Gene3D" id="2.120.10.80">
    <property type="entry name" value="Kelch-type beta propeller"/>
    <property type="match status" value="1"/>
</dbReference>
<protein>
    <recommendedName>
        <fullName evidence="1">Kelch-like protein diablo</fullName>
    </recommendedName>
</protein>
<dbReference type="PANTHER" id="PTHR45632">
    <property type="entry name" value="LD33804P"/>
    <property type="match status" value="1"/>
</dbReference>
<dbReference type="EMBL" id="CH477424">
    <property type="protein sequence ID" value="EAT41190.1"/>
    <property type="molecule type" value="Genomic_DNA"/>
</dbReference>
<sequence length="607" mass="69482">ASLPRRCISYVAMKALDEMRLSNTLCDATITQDDSTFPVHRAILGSCSDYFRTLFTTSLPSEKDHISIGGIRAMIMERIIKYAYLRELDISEEDMFEMYAAADFLGMPSLQERCIQYIKSVLRTENCVLVMLYGRQRHCPPLYDFARKYVLKNFQEVSRQCSDLMKVDLEDIYGLLSDEFLNVKDEEPVWECCVRWIDADAPNRIKHIARLLRAVRLGLLKTQYFLEKVKEHPFVLGNEETKPIIIETLTFLYDLDMVNSKHCKIKTPALALPRLPYDVIFTFGGWSEGLPQSTIETYDTRADRWIKIDADNRTEARAYYGAAVIGNTVYCIGGYDGVEHFNTCRKFDAVSKVWTVIAPMHIRRCYVSVVELDGLIYAMGGYDGHNRQNTAECYNPRTNQWTMIAPMHQLRSDADACTLDGKIYITGGFNGQECMNSAEVYDPKENTWTVLPNMLNRRSGVSCISHRGIVHVIGGFNGLIRMNSCERFDPITRRWQSFKEMYHQRSNFGLEVIDDMIFAIGGYDGVSAISHTECYVSESNEWLEATDLNQMRSAFKAVIISGLPNVRDYIHKDRENLLADRRQKLLSSEMEGDDIDAESTSTINDVD</sequence>
<dbReference type="PANTHER" id="PTHR45632:SF5">
    <property type="entry name" value="KELCH-LIKE PROTEIN 22"/>
    <property type="match status" value="1"/>
</dbReference>
<dbReference type="GO" id="GO:0016567">
    <property type="term" value="P:protein ubiquitination"/>
    <property type="evidence" value="ECO:0007669"/>
    <property type="project" value="UniProtKB-UniPathway"/>
</dbReference>
<dbReference type="SMART" id="SM00875">
    <property type="entry name" value="BACK"/>
    <property type="match status" value="1"/>
</dbReference>
<reference evidence="6" key="1">
    <citation type="submission" date="2005-10" db="EMBL/GenBank/DDBJ databases">
        <authorList>
            <person name="Loftus B.J."/>
            <person name="Nene V.M."/>
            <person name="Hannick L.I."/>
            <person name="Bidwell S."/>
            <person name="Haas B."/>
            <person name="Amedeo P."/>
            <person name="Orvis J."/>
            <person name="Wortman J.R."/>
            <person name="White O.R."/>
            <person name="Salzberg S."/>
            <person name="Shumway M."/>
            <person name="Koo H."/>
            <person name="Zhao Y."/>
            <person name="Holmes M."/>
            <person name="Miller J."/>
            <person name="Schatz M."/>
            <person name="Pop M."/>
            <person name="Pai G."/>
            <person name="Utterback T."/>
            <person name="Rogers Y.-H."/>
            <person name="Kravitz S."/>
            <person name="Fraser C.M."/>
        </authorList>
    </citation>
    <scope>NUCLEOTIDE SEQUENCE</scope>
    <source>
        <strain evidence="6">Liverpool</strain>
    </source>
</reference>
<dbReference type="PIRSF" id="PIRSF037037">
    <property type="entry name" value="Kelch-like_protein_gigaxonin"/>
    <property type="match status" value="1"/>
</dbReference>
<comment type="function">
    <text evidence="4">Probable substrate-specific adapter of an E3 ubiquitin-protein ligase complex which mediates the ubiquitination and subsequent proteasomal degradation of target proteins. May have a role in synapse differentiation and growth.</text>
</comment>
<dbReference type="Proteomes" id="UP000682892">
    <property type="component" value="Unassembled WGS sequence"/>
</dbReference>
<dbReference type="InterPro" id="IPR006652">
    <property type="entry name" value="Kelch_1"/>
</dbReference>
<dbReference type="eggNOG" id="KOG4441">
    <property type="taxonomic scope" value="Eukaryota"/>
</dbReference>
<dbReference type="HOGENOM" id="CLU_004253_14_1_1"/>
<dbReference type="PRINTS" id="PR00501">
    <property type="entry name" value="KELCHREPEAT"/>
</dbReference>
<dbReference type="FunFam" id="1.25.40.420:FF:000001">
    <property type="entry name" value="Kelch-like family member 12"/>
    <property type="match status" value="1"/>
</dbReference>
<evidence type="ECO:0000313" key="6">
    <source>
        <dbReference type="EMBL" id="EAT41190.1"/>
    </source>
</evidence>
<dbReference type="PROSITE" id="PS50097">
    <property type="entry name" value="BTB"/>
    <property type="match status" value="1"/>
</dbReference>
<dbReference type="SMART" id="SM00225">
    <property type="entry name" value="BTB"/>
    <property type="match status" value="1"/>
</dbReference>
<dbReference type="SUPFAM" id="SSF117281">
    <property type="entry name" value="Kelch motif"/>
    <property type="match status" value="1"/>
</dbReference>
<feature type="domain" description="BTB" evidence="5">
    <location>
        <begin position="26"/>
        <end position="92"/>
    </location>
</feature>
<dbReference type="InterPro" id="IPR011333">
    <property type="entry name" value="SKP1/BTB/POZ_sf"/>
</dbReference>
<dbReference type="InterPro" id="IPR011705">
    <property type="entry name" value="BACK"/>
</dbReference>
<dbReference type="Pfam" id="PF01344">
    <property type="entry name" value="Kelch_1"/>
    <property type="match status" value="5"/>
</dbReference>
<dbReference type="Gene3D" id="3.30.710.10">
    <property type="entry name" value="Potassium Channel Kv1.1, Chain A"/>
    <property type="match status" value="1"/>
</dbReference>